<accession>A0ABZ1C652</accession>
<evidence type="ECO:0000313" key="1">
    <source>
        <dbReference type="EMBL" id="WRQ86991.1"/>
    </source>
</evidence>
<reference evidence="1 2" key="2">
    <citation type="submission" date="2023-12" db="EMBL/GenBank/DDBJ databases">
        <title>Description of an unclassified Opitutus bacterium of Verrucomicrobiota.</title>
        <authorList>
            <person name="Zhang D.-F."/>
        </authorList>
    </citation>
    <scope>NUCLEOTIDE SEQUENCE [LARGE SCALE GENOMIC DNA]</scope>
    <source>
        <strain evidence="1 2">WL0086</strain>
    </source>
</reference>
<proteinExistence type="predicted"/>
<evidence type="ECO:0000313" key="2">
    <source>
        <dbReference type="Proteomes" id="UP000738431"/>
    </source>
</evidence>
<sequence length="228" mass="25202">MPSSETLAHRELKRLALEWAREQGLAIAAAEVRVPKSGYRADVVAMGRGAEAKTAVFECKQARADLLKDAHDDGATRQKLAALLQRREELEALIGAHRPDLRRGESLFPEYDAWDFSGLEHKAYHDLLAEIATVQGRVIAGTKFSKMLRYRSADFLYLVVEDDIFAEAEIPAGWGLLVRVGEALELRRAPVALEAGAAQRRALLESIALKATRALEPLPRPPEKAAEE</sequence>
<reference evidence="1 2" key="1">
    <citation type="submission" date="2021-08" db="EMBL/GenBank/DDBJ databases">
        <authorList>
            <person name="Zhang D."/>
            <person name="Zhang A."/>
            <person name="Wang L."/>
        </authorList>
    </citation>
    <scope>NUCLEOTIDE SEQUENCE [LARGE SCALE GENOMIC DNA]</scope>
    <source>
        <strain evidence="1 2">WL0086</strain>
    </source>
</reference>
<keyword evidence="2" id="KW-1185">Reference proteome</keyword>
<name>A0ABZ1C652_9BACT</name>
<dbReference type="Proteomes" id="UP000738431">
    <property type="component" value="Chromosome"/>
</dbReference>
<dbReference type="EMBL" id="CP139781">
    <property type="protein sequence ID" value="WRQ86991.1"/>
    <property type="molecule type" value="Genomic_DNA"/>
</dbReference>
<gene>
    <name evidence="1" type="ORF">K1X11_019425</name>
</gene>
<dbReference type="RefSeq" id="WP_221029594.1">
    <property type="nucleotide sequence ID" value="NZ_CP139781.1"/>
</dbReference>
<protein>
    <submittedName>
        <fullName evidence="1">Uncharacterized protein</fullName>
    </submittedName>
</protein>
<organism evidence="1 2">
    <name type="scientific">Actomonas aquatica</name>
    <dbReference type="NCBI Taxonomy" id="2866162"/>
    <lineage>
        <taxon>Bacteria</taxon>
        <taxon>Pseudomonadati</taxon>
        <taxon>Verrucomicrobiota</taxon>
        <taxon>Opitutia</taxon>
        <taxon>Opitutales</taxon>
        <taxon>Opitutaceae</taxon>
        <taxon>Actomonas</taxon>
    </lineage>
</organism>